<reference evidence="2 3" key="1">
    <citation type="submission" date="2018-05" db="EMBL/GenBank/DDBJ databases">
        <title>Genomic Encyclopedia of Type Strains, Phase IV (KMG-IV): sequencing the most valuable type-strain genomes for metagenomic binning, comparative biology and taxonomic classification.</title>
        <authorList>
            <person name="Goeker M."/>
        </authorList>
    </citation>
    <scope>NUCLEOTIDE SEQUENCE [LARGE SCALE GENOMIC DNA]</scope>
    <source>
        <strain evidence="2 3">DSM 24906</strain>
    </source>
</reference>
<feature type="transmembrane region" description="Helical" evidence="1">
    <location>
        <begin position="124"/>
        <end position="142"/>
    </location>
</feature>
<keyword evidence="1" id="KW-0472">Membrane</keyword>
<dbReference type="EMBL" id="QGGI01000002">
    <property type="protein sequence ID" value="PWJ96271.1"/>
    <property type="molecule type" value="Genomic_DNA"/>
</dbReference>
<protein>
    <submittedName>
        <fullName evidence="2">Uncharacterized protein</fullName>
    </submittedName>
</protein>
<dbReference type="RefSeq" id="WP_109603889.1">
    <property type="nucleotide sequence ID" value="NZ_JAMHJO010000001.1"/>
</dbReference>
<accession>A0AA45C8W2</accession>
<keyword evidence="1" id="KW-1133">Transmembrane helix</keyword>
<feature type="transmembrane region" description="Helical" evidence="1">
    <location>
        <begin position="91"/>
        <end position="112"/>
    </location>
</feature>
<evidence type="ECO:0000256" key="1">
    <source>
        <dbReference type="SAM" id="Phobius"/>
    </source>
</evidence>
<evidence type="ECO:0000313" key="3">
    <source>
        <dbReference type="Proteomes" id="UP000245921"/>
    </source>
</evidence>
<keyword evidence="3" id="KW-1185">Reference proteome</keyword>
<name>A0AA45C8W2_9BACT</name>
<feature type="transmembrane region" description="Helical" evidence="1">
    <location>
        <begin position="23"/>
        <end position="44"/>
    </location>
</feature>
<gene>
    <name evidence="2" type="ORF">C7380_102189</name>
</gene>
<comment type="caution">
    <text evidence="2">The sequence shown here is derived from an EMBL/GenBank/DDBJ whole genome shotgun (WGS) entry which is preliminary data.</text>
</comment>
<organism evidence="2 3">
    <name type="scientific">Oceanotoga teriensis</name>
    <dbReference type="NCBI Taxonomy" id="515440"/>
    <lineage>
        <taxon>Bacteria</taxon>
        <taxon>Thermotogati</taxon>
        <taxon>Thermotogota</taxon>
        <taxon>Thermotogae</taxon>
        <taxon>Petrotogales</taxon>
        <taxon>Petrotogaceae</taxon>
        <taxon>Oceanotoga</taxon>
    </lineage>
</organism>
<dbReference type="Proteomes" id="UP000245921">
    <property type="component" value="Unassembled WGS sequence"/>
</dbReference>
<evidence type="ECO:0000313" key="2">
    <source>
        <dbReference type="EMBL" id="PWJ96271.1"/>
    </source>
</evidence>
<dbReference type="AlphaFoldDB" id="A0AA45C8W2"/>
<sequence>MTKNITVSAIFSVISVLLFSSQMFIPFLGMAFSFLAVIPLYFIFKMAGKRYFYMSIISTFVIILFLNDPFGWIFYGLILLPATVSVIEKRAIFQIICFSLIELGSLFLYKVFFVVDGRIYELMANLWFLIGLTFYLILHFSYKRIFNFSYFLWKKNYDNNN</sequence>
<keyword evidence="1" id="KW-0812">Transmembrane</keyword>
<proteinExistence type="predicted"/>
<feature type="transmembrane region" description="Helical" evidence="1">
    <location>
        <begin position="51"/>
        <end position="79"/>
    </location>
</feature>